<dbReference type="PRINTS" id="PR01490">
    <property type="entry name" value="RTXTOXIND"/>
</dbReference>
<dbReference type="InterPro" id="IPR058634">
    <property type="entry name" value="AaeA-lik-b-barrel"/>
</dbReference>
<dbReference type="GO" id="GO:0055085">
    <property type="term" value="P:transmembrane transport"/>
    <property type="evidence" value="ECO:0007669"/>
    <property type="project" value="InterPro"/>
</dbReference>
<comment type="caution">
    <text evidence="6">The sequence shown here is derived from an EMBL/GenBank/DDBJ whole genome shotgun (WGS) entry which is preliminary data.</text>
</comment>
<dbReference type="Pfam" id="PF25963">
    <property type="entry name" value="Beta-barrel_AAEA"/>
    <property type="match status" value="1"/>
</dbReference>
<dbReference type="Pfam" id="PF25917">
    <property type="entry name" value="BSH_RND"/>
    <property type="match status" value="1"/>
</dbReference>
<keyword evidence="3" id="KW-0472">Membrane</keyword>
<name>A0A8J3B2A7_9BURK</name>
<accession>A0A8J3B2A7</accession>
<keyword evidence="1" id="KW-0175">Coiled coil</keyword>
<sequence length="386" mass="41459">MSSGSEPAPAGSSASPAKSPVPTQKSRRTVVLGIGGLVLIAALGYGIYWWVSGRFIESTDDAYLQADATVVAPKVAGYVAEVYVKANQFVKKGDPLVRLDNRQYQALRDQAQATIDARNADLEKAKADLQQEQAQIDQAQAQAQIARINLKHARHEYERYVPLDVSGAATSEKLAELRNEKEQAEANLAAALAAVKSAQSHLAANSAQLLQAQAQIKEGEASLRQNELDLGDTIIYSAIDGRVGDDTVRVGQYAQPGTRMMSIVPVQQVYLVANFKETQIGRMRVGQPVEVHVDALPDLDLHGTVESFSPGTGAQFALLPPENATGNFTKIVQRVPVRVHLDADAKTRNLLLPGLSVTADVDTKHAGTQDKPAVKQSAAQTENLRG</sequence>
<proteinExistence type="predicted"/>
<dbReference type="SUPFAM" id="SSF111369">
    <property type="entry name" value="HlyD-like secretion proteins"/>
    <property type="match status" value="2"/>
</dbReference>
<feature type="domain" description="Multidrug resistance protein MdtA-like barrel-sandwich hybrid" evidence="4">
    <location>
        <begin position="71"/>
        <end position="264"/>
    </location>
</feature>
<feature type="compositionally biased region" description="Polar residues" evidence="2">
    <location>
        <begin position="377"/>
        <end position="386"/>
    </location>
</feature>
<feature type="coiled-coil region" evidence="1">
    <location>
        <begin position="108"/>
        <end position="201"/>
    </location>
</feature>
<dbReference type="EMBL" id="BMDP01000001">
    <property type="protein sequence ID" value="GGI53565.1"/>
    <property type="molecule type" value="Genomic_DNA"/>
</dbReference>
<evidence type="ECO:0000259" key="4">
    <source>
        <dbReference type="Pfam" id="PF25917"/>
    </source>
</evidence>
<dbReference type="InterPro" id="IPR050739">
    <property type="entry name" value="MFP"/>
</dbReference>
<evidence type="ECO:0000259" key="5">
    <source>
        <dbReference type="Pfam" id="PF25963"/>
    </source>
</evidence>
<dbReference type="InterPro" id="IPR058625">
    <property type="entry name" value="MdtA-like_BSH"/>
</dbReference>
<feature type="domain" description="p-hydroxybenzoic acid efflux pump subunit AaeA-like beta-barrel" evidence="5">
    <location>
        <begin position="269"/>
        <end position="359"/>
    </location>
</feature>
<dbReference type="PANTHER" id="PTHR30386">
    <property type="entry name" value="MEMBRANE FUSION SUBUNIT OF EMRAB-TOLC MULTIDRUG EFFLUX PUMP"/>
    <property type="match status" value="1"/>
</dbReference>
<feature type="transmembrane region" description="Helical" evidence="3">
    <location>
        <begin position="30"/>
        <end position="51"/>
    </location>
</feature>
<reference evidence="6" key="1">
    <citation type="journal article" date="2014" name="Int. J. Syst. Evol. Microbiol.">
        <title>Complete genome sequence of Corynebacterium casei LMG S-19264T (=DSM 44701T), isolated from a smear-ripened cheese.</title>
        <authorList>
            <consortium name="US DOE Joint Genome Institute (JGI-PGF)"/>
            <person name="Walter F."/>
            <person name="Albersmeier A."/>
            <person name="Kalinowski J."/>
            <person name="Ruckert C."/>
        </authorList>
    </citation>
    <scope>NUCLEOTIDE SEQUENCE</scope>
    <source>
        <strain evidence="6">CCM 7664</strain>
    </source>
</reference>
<reference evidence="6" key="2">
    <citation type="submission" date="2020-09" db="EMBL/GenBank/DDBJ databases">
        <authorList>
            <person name="Sun Q."/>
            <person name="Sedlacek I."/>
        </authorList>
    </citation>
    <scope>NUCLEOTIDE SEQUENCE</scope>
    <source>
        <strain evidence="6">CCM 7664</strain>
    </source>
</reference>
<dbReference type="Proteomes" id="UP000627205">
    <property type="component" value="Unassembled WGS sequence"/>
</dbReference>
<feature type="region of interest" description="Disordered" evidence="2">
    <location>
        <begin position="1"/>
        <end position="22"/>
    </location>
</feature>
<dbReference type="Gene3D" id="2.40.50.100">
    <property type="match status" value="1"/>
</dbReference>
<gene>
    <name evidence="6" type="primary">rmrA</name>
    <name evidence="6" type="ORF">GCM10011430_07390</name>
</gene>
<keyword evidence="3" id="KW-1133">Transmembrane helix</keyword>
<evidence type="ECO:0000256" key="2">
    <source>
        <dbReference type="SAM" id="MobiDB-lite"/>
    </source>
</evidence>
<evidence type="ECO:0000313" key="7">
    <source>
        <dbReference type="Proteomes" id="UP000627205"/>
    </source>
</evidence>
<protein>
    <submittedName>
        <fullName evidence="6">Transporter</fullName>
    </submittedName>
</protein>
<keyword evidence="7" id="KW-1185">Reference proteome</keyword>
<dbReference type="PANTHER" id="PTHR30386:SF24">
    <property type="entry name" value="MULTIDRUG RESISTANCE EFFLUX PUMP"/>
    <property type="match status" value="1"/>
</dbReference>
<keyword evidence="3" id="KW-0812">Transmembrane</keyword>
<evidence type="ECO:0000256" key="3">
    <source>
        <dbReference type="SAM" id="Phobius"/>
    </source>
</evidence>
<dbReference type="Gene3D" id="2.40.30.170">
    <property type="match status" value="1"/>
</dbReference>
<dbReference type="AlphaFoldDB" id="A0A8J3B2A7"/>
<dbReference type="Gene3D" id="1.10.287.470">
    <property type="entry name" value="Helix hairpin bin"/>
    <property type="match status" value="2"/>
</dbReference>
<organism evidence="6 7">
    <name type="scientific">Oxalicibacterium solurbis</name>
    <dbReference type="NCBI Taxonomy" id="69280"/>
    <lineage>
        <taxon>Bacteria</taxon>
        <taxon>Pseudomonadati</taxon>
        <taxon>Pseudomonadota</taxon>
        <taxon>Betaproteobacteria</taxon>
        <taxon>Burkholderiales</taxon>
        <taxon>Oxalobacteraceae</taxon>
        <taxon>Oxalicibacterium</taxon>
    </lineage>
</organism>
<evidence type="ECO:0000256" key="1">
    <source>
        <dbReference type="SAM" id="Coils"/>
    </source>
</evidence>
<evidence type="ECO:0000313" key="6">
    <source>
        <dbReference type="EMBL" id="GGI53565.1"/>
    </source>
</evidence>
<dbReference type="RefSeq" id="WP_188419611.1">
    <property type="nucleotide sequence ID" value="NZ_BMDP01000001.1"/>
</dbReference>
<feature type="region of interest" description="Disordered" evidence="2">
    <location>
        <begin position="364"/>
        <end position="386"/>
    </location>
</feature>
<feature type="compositionally biased region" description="Low complexity" evidence="2">
    <location>
        <begin position="1"/>
        <end position="20"/>
    </location>
</feature>